<accession>A0ABP2UQ33</accession>
<comment type="caution">
    <text evidence="9">The sequence shown here is derived from an EMBL/GenBank/DDBJ whole genome shotgun (WGS) entry which is preliminary data.</text>
</comment>
<evidence type="ECO:0000313" key="9">
    <source>
        <dbReference type="EMBL" id="EOH87338.1"/>
    </source>
</evidence>
<feature type="compositionally biased region" description="Basic and acidic residues" evidence="5">
    <location>
        <begin position="40"/>
        <end position="51"/>
    </location>
</feature>
<dbReference type="PROSITE" id="PS50847">
    <property type="entry name" value="GRAM_POS_ANCHORING"/>
    <property type="match status" value="1"/>
</dbReference>
<keyword evidence="1" id="KW-0134">Cell wall</keyword>
<reference evidence="9 10" key="1">
    <citation type="submission" date="2013-02" db="EMBL/GenBank/DDBJ databases">
        <title>The Genome Sequence of Enterococcus villorum ATCC_700913.</title>
        <authorList>
            <consortium name="The Broad Institute Genome Sequencing Platform"/>
            <consortium name="The Broad Institute Genome Sequencing Center for Infectious Disease"/>
            <person name="Earl A.M."/>
            <person name="Gilmore M.S."/>
            <person name="Lebreton F."/>
            <person name="Walker B."/>
            <person name="Young S.K."/>
            <person name="Zeng Q."/>
            <person name="Gargeya S."/>
            <person name="Fitzgerald M."/>
            <person name="Haas B."/>
            <person name="Abouelleil A."/>
            <person name="Alvarado L."/>
            <person name="Arachchi H.M."/>
            <person name="Berlin A.M."/>
            <person name="Chapman S.B."/>
            <person name="Dewar J."/>
            <person name="Goldberg J."/>
            <person name="Griggs A."/>
            <person name="Gujja S."/>
            <person name="Hansen M."/>
            <person name="Howarth C."/>
            <person name="Imamovic A."/>
            <person name="Larimer J."/>
            <person name="McCowan C."/>
            <person name="Murphy C."/>
            <person name="Neiman D."/>
            <person name="Pearson M."/>
            <person name="Priest M."/>
            <person name="Roberts A."/>
            <person name="Saif S."/>
            <person name="Shea T."/>
            <person name="Sisk P."/>
            <person name="Sykes S."/>
            <person name="Wortman J."/>
            <person name="Nusbaum C."/>
            <person name="Birren B."/>
        </authorList>
    </citation>
    <scope>NUCLEOTIDE SEQUENCE [LARGE SCALE GENOMIC DNA]</scope>
    <source>
        <strain evidence="9 10">ATCC 700913</strain>
    </source>
</reference>
<evidence type="ECO:0000256" key="6">
    <source>
        <dbReference type="SAM" id="Phobius"/>
    </source>
</evidence>
<name>A0ABP2UQ33_9ENTE</name>
<feature type="region of interest" description="Disordered" evidence="5">
    <location>
        <begin position="1664"/>
        <end position="1695"/>
    </location>
</feature>
<dbReference type="InterPro" id="IPR059115">
    <property type="entry name" value="Rib"/>
</dbReference>
<feature type="signal peptide" evidence="7">
    <location>
        <begin position="1"/>
        <end position="23"/>
    </location>
</feature>
<gene>
    <name evidence="9" type="ORF">UAO_02048</name>
</gene>
<dbReference type="Pfam" id="PF08428">
    <property type="entry name" value="Rib"/>
    <property type="match status" value="1"/>
</dbReference>
<dbReference type="RefSeq" id="WP_010751917.1">
    <property type="nucleotide sequence ID" value="NZ_KB946287.1"/>
</dbReference>
<feature type="region of interest" description="Disordered" evidence="5">
    <location>
        <begin position="36"/>
        <end position="104"/>
    </location>
</feature>
<keyword evidence="6" id="KW-0812">Transmembrane</keyword>
<evidence type="ECO:0000256" key="2">
    <source>
        <dbReference type="ARBA" id="ARBA00022525"/>
    </source>
</evidence>
<dbReference type="EMBL" id="AJAN01000028">
    <property type="protein sequence ID" value="EOH87338.1"/>
    <property type="molecule type" value="Genomic_DNA"/>
</dbReference>
<dbReference type="Gene3D" id="2.60.40.3600">
    <property type="match status" value="1"/>
</dbReference>
<keyword evidence="10" id="KW-1185">Reference proteome</keyword>
<evidence type="ECO:0000256" key="7">
    <source>
        <dbReference type="SAM" id="SignalP"/>
    </source>
</evidence>
<feature type="transmembrane region" description="Helical" evidence="6">
    <location>
        <begin position="1701"/>
        <end position="1720"/>
    </location>
</feature>
<feature type="compositionally biased region" description="Low complexity" evidence="5">
    <location>
        <begin position="1676"/>
        <end position="1691"/>
    </location>
</feature>
<feature type="compositionally biased region" description="Basic and acidic residues" evidence="5">
    <location>
        <begin position="62"/>
        <end position="75"/>
    </location>
</feature>
<evidence type="ECO:0000256" key="5">
    <source>
        <dbReference type="SAM" id="MobiDB-lite"/>
    </source>
</evidence>
<dbReference type="Proteomes" id="UP000013866">
    <property type="component" value="Unassembled WGS sequence"/>
</dbReference>
<protein>
    <submittedName>
        <fullName evidence="9">LPXTG-domain-containing protein cell wall anchor domain</fullName>
    </submittedName>
</protein>
<evidence type="ECO:0000256" key="3">
    <source>
        <dbReference type="ARBA" id="ARBA00022729"/>
    </source>
</evidence>
<evidence type="ECO:0000259" key="8">
    <source>
        <dbReference type="PROSITE" id="PS50847"/>
    </source>
</evidence>
<evidence type="ECO:0000256" key="4">
    <source>
        <dbReference type="ARBA" id="ARBA00023088"/>
    </source>
</evidence>
<keyword evidence="6" id="KW-1133">Transmembrane helix</keyword>
<keyword evidence="2" id="KW-0964">Secreted</keyword>
<evidence type="ECO:0000256" key="1">
    <source>
        <dbReference type="ARBA" id="ARBA00022512"/>
    </source>
</evidence>
<proteinExistence type="predicted"/>
<keyword evidence="3 7" id="KW-0732">Signal</keyword>
<dbReference type="Pfam" id="PF00746">
    <property type="entry name" value="Gram_pos_anchor"/>
    <property type="match status" value="1"/>
</dbReference>
<dbReference type="InterPro" id="IPR019931">
    <property type="entry name" value="LPXTG_anchor"/>
</dbReference>
<keyword evidence="4" id="KW-0572">Peptidoglycan-anchor</keyword>
<evidence type="ECO:0000313" key="10">
    <source>
        <dbReference type="Proteomes" id="UP000013866"/>
    </source>
</evidence>
<feature type="domain" description="Gram-positive cocci surface proteins LPxTG" evidence="8">
    <location>
        <begin position="1692"/>
        <end position="1730"/>
    </location>
</feature>
<organism evidence="9 10">
    <name type="scientific">Enterococcus villorum ATCC 700913</name>
    <dbReference type="NCBI Taxonomy" id="1158604"/>
    <lineage>
        <taxon>Bacteria</taxon>
        <taxon>Bacillati</taxon>
        <taxon>Bacillota</taxon>
        <taxon>Bacilli</taxon>
        <taxon>Lactobacillales</taxon>
        <taxon>Enterococcaceae</taxon>
        <taxon>Enterococcus</taxon>
    </lineage>
</organism>
<feature type="chain" id="PRO_5046964560" evidence="7">
    <location>
        <begin position="24"/>
        <end position="1730"/>
    </location>
</feature>
<dbReference type="NCBIfam" id="TIGR01167">
    <property type="entry name" value="LPXTG_anchor"/>
    <property type="match status" value="1"/>
</dbReference>
<keyword evidence="6" id="KW-0472">Membrane</keyword>
<sequence>MKTRKRLLNSTLILALAFGQTSGTIVEAVSVLNTVSSSTTKKETEKKEETTSKTSKKATQSTKEEKKEEVKKDTETSTIQGRSLVPSARVSEENPTFTLAKPIPDDIGVPSSDLDRKVGDHIISYIRNKFNDIIHSTTDNYEVGNKIIYQLESVIANYKNKTPAGFWDKWDFAGATPNWLGLLRKESAGTGKDIYYVTATSESGNWQIHISPPDSAADALNNVTKENLYVTFTRLKVAPSQKEIFKIPKFLCFYYGDGTHFQTRAMYLPLEIVTEFQHAQNAIGRIMVNVKSGDHTLGEHQSTIPNPEEYVTAENTRGKVTYEWITKPDTSKVGKQDVKVSVKDETGRSEEVTFPITVKELLSIKKATDEIYQYDAVPDVKNYFDVTTEGTYTLQWANNPSTSTPGTYTWQATVNTSDGRTETKAMTMKILPYPDLLVKLKPVEDRTFTLGDSSDLLADHFKDYIDEVRMNGEKVDLNDLQLVAEESTKTIFQAIGQQELKLTVQAKHPVSNVMIKGTGTTTVNVNWGNTILVRTADGKSSAGAFTLRVGNTNNTTPTLSLYQGIASPLNEGVGDLTKPYDLYYNFEVLRNGRSVYNQDVTNRATLQEIMDRFGNANNTIDVQMDDIIKIYYPQKLANGSVVMVNEQEKDYTYGSEYAYYKVTPYGFDPAPVMEAESASKDFVLGEDSSQINPKDLVKNVTINGAVADDAFYTVENLSDFDTKTVGRRTMKVKITTNDGLASKEVEVSYNVKWGSTFVVKGLNDATAGAFSLLKNKDQWQLQASQGVEGTDLDNPVDNNFGYDTYYSIEVLRASTSQFLYEVAGNQSIRESINGFNNGQPLNVNKGDVIKVYHADPVGKNLFMENELIKDYTIGSNYAYYEVTDRGLEAILAIQAESSPQEFVLGEDSSDIDGTKLVKSIMINGTPVASDQYTVTQMSEFDTSIAGEKNIRVRIDTKDKMVSKEIEVPYTVKWGESFLVKSKSGGSAGAFSLIDGKALAGTTSSSKVLKISAGLDTPLDEKINADNEPNTYYSIEITRNGSSIYSQNMPGRATLQQIMNNFGNGSNLVTVQTGDIITVNQPQKIEGSSVLWQDETEKDYTYGSNTARYQVTDYGLEPAPELGGTTANKQLNLTEQPENVELNQLLSAVTVNGHAVTDDLYTIKQLTDFDTKTIGKREVKLQIDLKDGYATKEVDIPYEVKWGDSLVMKGLNGATVGVYSFIKKNDQWYLSATQGDPDADLNNWVNNEFGRNDYYRIEVDEGENSLPVPSQPEVFEDSSVNTGNFVYSVTGNMTFGQAIARFNNGQPLPISTGAIIKVYHAEPSKNNLFIQDDVVRDYTAGLNYAYYRVTDSGIEPITDMKANFVKMSLTLGEDATAKDIKALIQNVKFNDQELNTDLYTVEPVDTFDTSTVGEKELKVKLTTSDEVTTKEVAVPYTVNWGNTLVMKNKDGDTISAFSLTKEDKKLQIASLPGKNKSNLSKRITNADDSDVYYSIEVFSHNASQYKYEVHGKQTIEQAISRFNGGEPLTVSAGDQVKVYHADPSGNVFMSDEQEGNYTYGSNYAYYNVTDYGFEPTGDLSVTPAEPNITVGTKEVDLKDLLKEVKVNDKAVPKNSYTVTLDPETEMDTSSVGTRTAKLVVKVDRAYGAFSTTTEATYHVVEEGAAGDNATGGDQEGNADNDGANADGSADGSLPKTNETKNATFSILGAFLVSVAGMTLFWKRRKTNEEKK</sequence>